<dbReference type="PANTHER" id="PTHR12270:SF25">
    <property type="entry name" value="GLYCOSYLTRANSFERASE-LIKE PROTEIN LARGE"/>
    <property type="match status" value="1"/>
</dbReference>
<evidence type="ECO:0000256" key="1">
    <source>
        <dbReference type="ARBA" id="ARBA00004606"/>
    </source>
</evidence>
<dbReference type="GO" id="GO:0016020">
    <property type="term" value="C:membrane"/>
    <property type="evidence" value="ECO:0007669"/>
    <property type="project" value="UniProtKB-SubCell"/>
</dbReference>
<keyword evidence="5" id="KW-0472">Membrane</keyword>
<dbReference type="Pfam" id="PF13896">
    <property type="entry name" value="Glyco_transf_49"/>
    <property type="match status" value="1"/>
</dbReference>
<dbReference type="GO" id="GO:0035269">
    <property type="term" value="P:protein O-linked glycosylation via mannose"/>
    <property type="evidence" value="ECO:0007669"/>
    <property type="project" value="TreeGrafter"/>
</dbReference>
<reference evidence="9" key="3">
    <citation type="submission" date="2015-06" db="UniProtKB">
        <authorList>
            <consortium name="EnsemblMetazoa"/>
        </authorList>
    </citation>
    <scope>IDENTIFICATION</scope>
</reference>
<feature type="region of interest" description="Disordered" evidence="7">
    <location>
        <begin position="192"/>
        <end position="221"/>
    </location>
</feature>
<sequence>MGTSYDVIRWHLDHLSLKHRGKVALVVPAFEAMPADPLNKHPDSPASAAKTYSYPENKTVLLAQERHGLVEPFHIHFFPAAHMPTNFTKWRTASIPYRIHYGPYFEPYVVVSVAAIPPYVEEFLGRQMNKVTHIRALHSKHFQFWVLPDVYTVHLPHEVERSPQDYWRCVNSIANLVMLKIQEAEEKSNNTHDVIPHIYKRGSDVRRGTESSEKEDAELQR</sequence>
<dbReference type="PANTHER" id="PTHR12270">
    <property type="entry name" value="GLYCOSYLTRANSFERASE-RELATED"/>
    <property type="match status" value="1"/>
</dbReference>
<keyword evidence="3" id="KW-0735">Signal-anchor</keyword>
<dbReference type="GO" id="GO:0042285">
    <property type="term" value="F:xylosyltransferase activity"/>
    <property type="evidence" value="ECO:0007669"/>
    <property type="project" value="TreeGrafter"/>
</dbReference>
<reference evidence="8 10" key="2">
    <citation type="journal article" date="2013" name="Nature">
        <title>Insights into bilaterian evolution from three spiralian genomes.</title>
        <authorList>
            <person name="Simakov O."/>
            <person name="Marletaz F."/>
            <person name="Cho S.J."/>
            <person name="Edsinger-Gonzales E."/>
            <person name="Havlak P."/>
            <person name="Hellsten U."/>
            <person name="Kuo D.H."/>
            <person name="Larsson T."/>
            <person name="Lv J."/>
            <person name="Arendt D."/>
            <person name="Savage R."/>
            <person name="Osoegawa K."/>
            <person name="de Jong P."/>
            <person name="Grimwood J."/>
            <person name="Chapman J.A."/>
            <person name="Shapiro H."/>
            <person name="Aerts A."/>
            <person name="Otillar R.P."/>
            <person name="Terry A.Y."/>
            <person name="Boore J.L."/>
            <person name="Grigoriev I.V."/>
            <person name="Lindberg D.R."/>
            <person name="Seaver E.C."/>
            <person name="Weisblat D.A."/>
            <person name="Putnam N.H."/>
            <person name="Rokhsar D.S."/>
        </authorList>
    </citation>
    <scope>NUCLEOTIDE SEQUENCE</scope>
    <source>
        <strain evidence="8 10">I ESC-2004</strain>
    </source>
</reference>
<organism evidence="8">
    <name type="scientific">Capitella teleta</name>
    <name type="common">Polychaete worm</name>
    <dbReference type="NCBI Taxonomy" id="283909"/>
    <lineage>
        <taxon>Eukaryota</taxon>
        <taxon>Metazoa</taxon>
        <taxon>Spiralia</taxon>
        <taxon>Lophotrochozoa</taxon>
        <taxon>Annelida</taxon>
        <taxon>Polychaeta</taxon>
        <taxon>Sedentaria</taxon>
        <taxon>Scolecida</taxon>
        <taxon>Capitellidae</taxon>
        <taxon>Capitella</taxon>
    </lineage>
</organism>
<keyword evidence="2" id="KW-0812">Transmembrane</keyword>
<accession>R7UH27</accession>
<reference evidence="10" key="1">
    <citation type="submission" date="2012-12" db="EMBL/GenBank/DDBJ databases">
        <authorList>
            <person name="Hellsten U."/>
            <person name="Grimwood J."/>
            <person name="Chapman J.A."/>
            <person name="Shapiro H."/>
            <person name="Aerts A."/>
            <person name="Otillar R.P."/>
            <person name="Terry A.Y."/>
            <person name="Boore J.L."/>
            <person name="Simakov O."/>
            <person name="Marletaz F."/>
            <person name="Cho S.-J."/>
            <person name="Edsinger-Gonzales E."/>
            <person name="Havlak P."/>
            <person name="Kuo D.-H."/>
            <person name="Larsson T."/>
            <person name="Lv J."/>
            <person name="Arendt D."/>
            <person name="Savage R."/>
            <person name="Osoegawa K."/>
            <person name="de Jong P."/>
            <person name="Lindberg D.R."/>
            <person name="Seaver E.C."/>
            <person name="Weisblat D.A."/>
            <person name="Putnam N.H."/>
            <person name="Grigoriev I.V."/>
            <person name="Rokhsar D.S."/>
        </authorList>
    </citation>
    <scope>NUCLEOTIDE SEQUENCE</scope>
    <source>
        <strain evidence="10">I ESC-2004</strain>
    </source>
</reference>
<dbReference type="EMBL" id="AMQN01007839">
    <property type="status" value="NOT_ANNOTATED_CDS"/>
    <property type="molecule type" value="Genomic_DNA"/>
</dbReference>
<evidence type="ECO:0000256" key="3">
    <source>
        <dbReference type="ARBA" id="ARBA00022968"/>
    </source>
</evidence>
<dbReference type="Proteomes" id="UP000014760">
    <property type="component" value="Unassembled WGS sequence"/>
</dbReference>
<evidence type="ECO:0000256" key="5">
    <source>
        <dbReference type="ARBA" id="ARBA00023136"/>
    </source>
</evidence>
<dbReference type="HOGENOM" id="CLU_1251696_0_0_1"/>
<dbReference type="EnsemblMetazoa" id="CapteT177574">
    <property type="protein sequence ID" value="CapteP177574"/>
    <property type="gene ID" value="CapteG177574"/>
</dbReference>
<dbReference type="OMA" id="EFLVDIM"/>
<dbReference type="OrthoDB" id="411524at2759"/>
<evidence type="ECO:0000313" key="10">
    <source>
        <dbReference type="Proteomes" id="UP000014760"/>
    </source>
</evidence>
<evidence type="ECO:0000256" key="2">
    <source>
        <dbReference type="ARBA" id="ARBA00022692"/>
    </source>
</evidence>
<dbReference type="STRING" id="283909.R7UH27"/>
<protein>
    <submittedName>
        <fullName evidence="8 9">Uncharacterized protein</fullName>
    </submittedName>
</protein>
<dbReference type="EMBL" id="KB301531">
    <property type="protein sequence ID" value="ELU05398.1"/>
    <property type="molecule type" value="Genomic_DNA"/>
</dbReference>
<keyword evidence="10" id="KW-1185">Reference proteome</keyword>
<dbReference type="GO" id="GO:0015020">
    <property type="term" value="F:glucuronosyltransferase activity"/>
    <property type="evidence" value="ECO:0007669"/>
    <property type="project" value="TreeGrafter"/>
</dbReference>
<evidence type="ECO:0000256" key="6">
    <source>
        <dbReference type="ARBA" id="ARBA00023180"/>
    </source>
</evidence>
<dbReference type="InterPro" id="IPR051292">
    <property type="entry name" value="Xyl/GlcA_transferase"/>
</dbReference>
<name>R7UH27_CAPTE</name>
<keyword evidence="4" id="KW-1133">Transmembrane helix</keyword>
<evidence type="ECO:0000313" key="9">
    <source>
        <dbReference type="EnsemblMetazoa" id="CapteP177574"/>
    </source>
</evidence>
<evidence type="ECO:0000313" key="8">
    <source>
        <dbReference type="EMBL" id="ELU05398.1"/>
    </source>
</evidence>
<evidence type="ECO:0000256" key="7">
    <source>
        <dbReference type="SAM" id="MobiDB-lite"/>
    </source>
</evidence>
<keyword evidence="6" id="KW-0325">Glycoprotein</keyword>
<comment type="subcellular location">
    <subcellularLocation>
        <location evidence="1">Membrane</location>
        <topology evidence="1">Single-pass type II membrane protein</topology>
    </subcellularLocation>
</comment>
<feature type="compositionally biased region" description="Basic and acidic residues" evidence="7">
    <location>
        <begin position="201"/>
        <end position="221"/>
    </location>
</feature>
<evidence type="ECO:0000256" key="4">
    <source>
        <dbReference type="ARBA" id="ARBA00022989"/>
    </source>
</evidence>
<proteinExistence type="predicted"/>
<dbReference type="AlphaFoldDB" id="R7UH27"/>
<gene>
    <name evidence="8" type="ORF">CAPTEDRAFT_177574</name>
</gene>